<evidence type="ECO:0000256" key="2">
    <source>
        <dbReference type="ARBA" id="ARBA00023125"/>
    </source>
</evidence>
<dbReference type="SUPFAM" id="SSF48008">
    <property type="entry name" value="GntR ligand-binding domain-like"/>
    <property type="match status" value="1"/>
</dbReference>
<dbReference type="CDD" id="cd07377">
    <property type="entry name" value="WHTH_GntR"/>
    <property type="match status" value="1"/>
</dbReference>
<keyword evidence="3" id="KW-0804">Transcription</keyword>
<dbReference type="Pfam" id="PF00392">
    <property type="entry name" value="GntR"/>
    <property type="match status" value="1"/>
</dbReference>
<dbReference type="GO" id="GO:0003677">
    <property type="term" value="F:DNA binding"/>
    <property type="evidence" value="ECO:0007669"/>
    <property type="project" value="UniProtKB-KW"/>
</dbReference>
<dbReference type="PROSITE" id="PS50949">
    <property type="entry name" value="HTH_GNTR"/>
    <property type="match status" value="1"/>
</dbReference>
<dbReference type="OrthoDB" id="9799482at2"/>
<keyword evidence="1" id="KW-0805">Transcription regulation</keyword>
<reference evidence="6 7" key="1">
    <citation type="journal article" date="2012" name="J. Bacteriol.">
        <title>Draft Genome Sequences for Two Metal-Reducing Pelosinus fermentans Strains Isolated from a Cr(VI)-Contaminated Site and for Type Strain R7.</title>
        <authorList>
            <person name="Brown S.D."/>
            <person name="Podar M."/>
            <person name="Klingeman D.M."/>
            <person name="Johnson C.M."/>
            <person name="Yang Z.K."/>
            <person name="Utturkar S.M."/>
            <person name="Land M.L."/>
            <person name="Mosher J.J."/>
            <person name="Hurt R.A.Jr."/>
            <person name="Phelps T.J."/>
            <person name="Palumbo A.V."/>
            <person name="Arkin A.P."/>
            <person name="Hazen T.C."/>
            <person name="Elias D.A."/>
        </authorList>
    </citation>
    <scope>NUCLEOTIDE SEQUENCE [LARGE SCALE GENOMIC DNA]</scope>
    <source>
        <strain evidence="6 7">B4</strain>
    </source>
</reference>
<dbReference type="AlphaFoldDB" id="I8RK47"/>
<sequence length="255" mass="28996">MRITNTSGRMTVLSYKSKSGGAVLKFQSVKQTKTYAEIVGQISKLIEQGELEPGERLPSERTLSSALNIGRQSLREALSVLEAIGLLEVRHGIGTFVRQDAVSNLTTIPKEDESLMNPFELLEARRVIEVELVSLAAKRATEQEIEEMEKALEALKNNLDEGQHAFELDRKVHLAFARGAKNEILYRTMLEITNQMSKHLWTIMKEKSLEVLGRGEKYHKEHEKIFNAIKSRDSKMATHAMLEHLKNIERAFLQR</sequence>
<dbReference type="InterPro" id="IPR000524">
    <property type="entry name" value="Tscrpt_reg_HTH_GntR"/>
</dbReference>
<dbReference type="PRINTS" id="PR00035">
    <property type="entry name" value="HTHGNTR"/>
</dbReference>
<dbReference type="GO" id="GO:0003700">
    <property type="term" value="F:DNA-binding transcription factor activity"/>
    <property type="evidence" value="ECO:0007669"/>
    <property type="project" value="InterPro"/>
</dbReference>
<gene>
    <name evidence="6" type="ORF">FB4_2107</name>
</gene>
<dbReference type="SMART" id="SM00895">
    <property type="entry name" value="FCD"/>
    <property type="match status" value="1"/>
</dbReference>
<dbReference type="PANTHER" id="PTHR43537">
    <property type="entry name" value="TRANSCRIPTIONAL REGULATOR, GNTR FAMILY"/>
    <property type="match status" value="1"/>
</dbReference>
<feature type="domain" description="HTH gntR-type" evidence="5">
    <location>
        <begin position="32"/>
        <end position="100"/>
    </location>
</feature>
<organism evidence="6 7">
    <name type="scientific">Pelosinus fermentans B4</name>
    <dbReference type="NCBI Taxonomy" id="1149862"/>
    <lineage>
        <taxon>Bacteria</taxon>
        <taxon>Bacillati</taxon>
        <taxon>Bacillota</taxon>
        <taxon>Negativicutes</taxon>
        <taxon>Selenomonadales</taxon>
        <taxon>Sporomusaceae</taxon>
        <taxon>Pelosinus</taxon>
    </lineage>
</organism>
<evidence type="ECO:0000259" key="5">
    <source>
        <dbReference type="PROSITE" id="PS50949"/>
    </source>
</evidence>
<feature type="coiled-coil region" evidence="4">
    <location>
        <begin position="138"/>
        <end position="165"/>
    </location>
</feature>
<evidence type="ECO:0000256" key="3">
    <source>
        <dbReference type="ARBA" id="ARBA00023163"/>
    </source>
</evidence>
<dbReference type="PATRIC" id="fig|1149862.3.peg.382"/>
<evidence type="ECO:0000256" key="1">
    <source>
        <dbReference type="ARBA" id="ARBA00023015"/>
    </source>
</evidence>
<dbReference type="Gene3D" id="1.10.10.10">
    <property type="entry name" value="Winged helix-like DNA-binding domain superfamily/Winged helix DNA-binding domain"/>
    <property type="match status" value="1"/>
</dbReference>
<name>I8RK47_9FIRM</name>
<proteinExistence type="predicted"/>
<dbReference type="InterPro" id="IPR011711">
    <property type="entry name" value="GntR_C"/>
</dbReference>
<dbReference type="Gene3D" id="1.20.120.530">
    <property type="entry name" value="GntR ligand-binding domain-like"/>
    <property type="match status" value="1"/>
</dbReference>
<dbReference type="Pfam" id="PF07729">
    <property type="entry name" value="FCD"/>
    <property type="match status" value="1"/>
</dbReference>
<dbReference type="InterPro" id="IPR036390">
    <property type="entry name" value="WH_DNA-bd_sf"/>
</dbReference>
<dbReference type="InterPro" id="IPR008920">
    <property type="entry name" value="TF_FadR/GntR_C"/>
</dbReference>
<comment type="caution">
    <text evidence="6">The sequence shown here is derived from an EMBL/GenBank/DDBJ whole genome shotgun (WGS) entry which is preliminary data.</text>
</comment>
<keyword evidence="4" id="KW-0175">Coiled coil</keyword>
<evidence type="ECO:0000313" key="6">
    <source>
        <dbReference type="EMBL" id="EIW20488.1"/>
    </source>
</evidence>
<accession>I8RK47</accession>
<keyword evidence="2" id="KW-0238">DNA-binding</keyword>
<dbReference type="Proteomes" id="UP000004324">
    <property type="component" value="Unassembled WGS sequence"/>
</dbReference>
<evidence type="ECO:0000313" key="7">
    <source>
        <dbReference type="Proteomes" id="UP000004324"/>
    </source>
</evidence>
<dbReference type="EMBL" id="AKVJ01000006">
    <property type="protein sequence ID" value="EIW20488.1"/>
    <property type="molecule type" value="Genomic_DNA"/>
</dbReference>
<dbReference type="InterPro" id="IPR036388">
    <property type="entry name" value="WH-like_DNA-bd_sf"/>
</dbReference>
<evidence type="ECO:0000256" key="4">
    <source>
        <dbReference type="SAM" id="Coils"/>
    </source>
</evidence>
<dbReference type="PANTHER" id="PTHR43537:SF5">
    <property type="entry name" value="UXU OPERON TRANSCRIPTIONAL REGULATOR"/>
    <property type="match status" value="1"/>
</dbReference>
<dbReference type="SUPFAM" id="SSF46785">
    <property type="entry name" value="Winged helix' DNA-binding domain"/>
    <property type="match status" value="1"/>
</dbReference>
<protein>
    <submittedName>
        <fullName evidence="6">GntR domain protein</fullName>
    </submittedName>
</protein>
<dbReference type="SMART" id="SM00345">
    <property type="entry name" value="HTH_GNTR"/>
    <property type="match status" value="1"/>
</dbReference>
<keyword evidence="7" id="KW-1185">Reference proteome</keyword>